<keyword evidence="3" id="KW-0648">Protein biosynthesis</keyword>
<dbReference type="Pfam" id="PF05198">
    <property type="entry name" value="IF3_N"/>
    <property type="match status" value="1"/>
</dbReference>
<dbReference type="Gene3D" id="3.10.20.80">
    <property type="entry name" value="Translation initiation factor 3 (IF-3), N-terminal domain"/>
    <property type="match status" value="1"/>
</dbReference>
<dbReference type="InterPro" id="IPR019815">
    <property type="entry name" value="Translation_initiation_fac_3_C"/>
</dbReference>
<comment type="similarity">
    <text evidence="1">Belongs to the IF-3 family.</text>
</comment>
<proteinExistence type="inferred from homology"/>
<dbReference type="PANTHER" id="PTHR10938:SF0">
    <property type="entry name" value="TRANSLATION INITIATION FACTOR IF-3, MITOCHONDRIAL"/>
    <property type="match status" value="1"/>
</dbReference>
<dbReference type="FunFam" id="3.30.110.10:FF:000001">
    <property type="entry name" value="Translation initiation factor IF-3"/>
    <property type="match status" value="1"/>
</dbReference>
<feature type="domain" description="Translation initiation factor 3 N-terminal" evidence="5">
    <location>
        <begin position="1"/>
        <end position="46"/>
    </location>
</feature>
<dbReference type="PROSITE" id="PS00938">
    <property type="entry name" value="IF3"/>
    <property type="match status" value="1"/>
</dbReference>
<dbReference type="InterPro" id="IPR019813">
    <property type="entry name" value="Translation_initiation_fac3_CS"/>
</dbReference>
<accession>A0A3B0WIS5</accession>
<dbReference type="InterPro" id="IPR036787">
    <property type="entry name" value="T_IF-3_N_sf"/>
</dbReference>
<organism evidence="6">
    <name type="scientific">hydrothermal vent metagenome</name>
    <dbReference type="NCBI Taxonomy" id="652676"/>
    <lineage>
        <taxon>unclassified sequences</taxon>
        <taxon>metagenomes</taxon>
        <taxon>ecological metagenomes</taxon>
    </lineage>
</organism>
<dbReference type="GO" id="GO:0032790">
    <property type="term" value="P:ribosome disassembly"/>
    <property type="evidence" value="ECO:0007669"/>
    <property type="project" value="TreeGrafter"/>
</dbReference>
<keyword evidence="2 6" id="KW-0396">Initiation factor</keyword>
<dbReference type="SUPFAM" id="SSF54364">
    <property type="entry name" value="Translation initiation factor IF3, N-terminal domain"/>
    <property type="match status" value="1"/>
</dbReference>
<dbReference type="NCBIfam" id="TIGR00168">
    <property type="entry name" value="infC"/>
    <property type="match status" value="1"/>
</dbReference>
<name>A0A3B0WIS5_9ZZZZ</name>
<dbReference type="GO" id="GO:0005829">
    <property type="term" value="C:cytosol"/>
    <property type="evidence" value="ECO:0007669"/>
    <property type="project" value="TreeGrafter"/>
</dbReference>
<dbReference type="EMBL" id="UOFE01000025">
    <property type="protein sequence ID" value="VAW52213.1"/>
    <property type="molecule type" value="Genomic_DNA"/>
</dbReference>
<feature type="domain" description="Translation initiation factor 3 C-terminal" evidence="4">
    <location>
        <begin position="55"/>
        <end position="140"/>
    </location>
</feature>
<dbReference type="Pfam" id="PF00707">
    <property type="entry name" value="IF3_C"/>
    <property type="match status" value="1"/>
</dbReference>
<dbReference type="GO" id="GO:0016020">
    <property type="term" value="C:membrane"/>
    <property type="evidence" value="ECO:0007669"/>
    <property type="project" value="TreeGrafter"/>
</dbReference>
<evidence type="ECO:0000259" key="4">
    <source>
        <dbReference type="Pfam" id="PF00707"/>
    </source>
</evidence>
<evidence type="ECO:0000259" key="5">
    <source>
        <dbReference type="Pfam" id="PF05198"/>
    </source>
</evidence>
<protein>
    <submittedName>
        <fullName evidence="6">Translation initiation factor 3</fullName>
    </submittedName>
</protein>
<dbReference type="InterPro" id="IPR036788">
    <property type="entry name" value="T_IF-3_C_sf"/>
</dbReference>
<dbReference type="InterPro" id="IPR019814">
    <property type="entry name" value="Translation_initiation_fac_3_N"/>
</dbReference>
<dbReference type="InterPro" id="IPR001288">
    <property type="entry name" value="Translation_initiation_fac_3"/>
</dbReference>
<dbReference type="GO" id="GO:0043022">
    <property type="term" value="F:ribosome binding"/>
    <property type="evidence" value="ECO:0007669"/>
    <property type="project" value="TreeGrafter"/>
</dbReference>
<dbReference type="AlphaFoldDB" id="A0A3B0WIS5"/>
<evidence type="ECO:0000256" key="1">
    <source>
        <dbReference type="ARBA" id="ARBA00005439"/>
    </source>
</evidence>
<dbReference type="GO" id="GO:0003743">
    <property type="term" value="F:translation initiation factor activity"/>
    <property type="evidence" value="ECO:0007669"/>
    <property type="project" value="UniProtKB-KW"/>
</dbReference>
<gene>
    <name evidence="6" type="ORF">MNBD_GAMMA05-204</name>
</gene>
<evidence type="ECO:0000256" key="3">
    <source>
        <dbReference type="ARBA" id="ARBA00022917"/>
    </source>
</evidence>
<reference evidence="6" key="1">
    <citation type="submission" date="2018-06" db="EMBL/GenBank/DDBJ databases">
        <authorList>
            <person name="Zhirakovskaya E."/>
        </authorList>
    </citation>
    <scope>NUCLEOTIDE SEQUENCE</scope>
</reference>
<evidence type="ECO:0000313" key="6">
    <source>
        <dbReference type="EMBL" id="VAW52213.1"/>
    </source>
</evidence>
<dbReference type="PANTHER" id="PTHR10938">
    <property type="entry name" value="TRANSLATION INITIATION FACTOR IF-3"/>
    <property type="match status" value="1"/>
</dbReference>
<dbReference type="SUPFAM" id="SSF55200">
    <property type="entry name" value="Translation initiation factor IF3, C-terminal domain"/>
    <property type="match status" value="1"/>
</dbReference>
<sequence length="144" mass="16605">MTSEEALKKAQDVSLDLVEVSPNAEPPVCRIMDFGKYKFENSKKKQGAKKKQRRTQVKEIKFRPRTEVGDYKTKLNKLTKFLESGDKTKVTMRFRGREFAHQELGMELLQRVVADLEEIANVEQMPGMEGRQMVMVLGPKKTNK</sequence>
<dbReference type="Gene3D" id="3.30.110.10">
    <property type="entry name" value="Translation initiation factor 3 (IF-3), C-terminal domain"/>
    <property type="match status" value="1"/>
</dbReference>
<evidence type="ECO:0000256" key="2">
    <source>
        <dbReference type="ARBA" id="ARBA00022540"/>
    </source>
</evidence>